<evidence type="ECO:0000259" key="3">
    <source>
        <dbReference type="Pfam" id="PF02470"/>
    </source>
</evidence>
<dbReference type="RefSeq" id="WP_208255227.1">
    <property type="nucleotide sequence ID" value="NZ_JAGEOJ010000004.1"/>
</dbReference>
<reference evidence="4" key="1">
    <citation type="submission" date="2021-03" db="EMBL/GenBank/DDBJ databases">
        <authorList>
            <person name="Kanchanasin P."/>
            <person name="Saeng-In P."/>
            <person name="Phongsopitanun W."/>
            <person name="Yuki M."/>
            <person name="Kudo T."/>
            <person name="Ohkuma M."/>
            <person name="Tanasupawat S."/>
        </authorList>
    </citation>
    <scope>NUCLEOTIDE SEQUENCE</scope>
    <source>
        <strain evidence="4">GKU 128</strain>
    </source>
</reference>
<keyword evidence="2" id="KW-0732">Signal</keyword>
<dbReference type="NCBIfam" id="TIGR00996">
    <property type="entry name" value="Mtu_fam_mce"/>
    <property type="match status" value="1"/>
</dbReference>
<evidence type="ECO:0000256" key="1">
    <source>
        <dbReference type="SAM" id="MobiDB-lite"/>
    </source>
</evidence>
<dbReference type="InterPro" id="IPR052336">
    <property type="entry name" value="MlaD_Phospholipid_Transporter"/>
</dbReference>
<evidence type="ECO:0000313" key="4">
    <source>
        <dbReference type="EMBL" id="MBO2447587.1"/>
    </source>
</evidence>
<sequence length="357" mass="37462">MRTPAVIATVIVTVSGASVFATGCSLQTAGAPKGGENLSATFDDVQSLVVGHGVQVSDVRIGTVTRIRLAGYRAQVTMSLQKGRRLPVGTTATIAKTSLLGENYVRLNLPAGRGMSTGPFLPDHAAITQTSVAPDLEEITTQVGPLLAALGGQDVSTIVGTSAATVNGKGEQLNRLIARVSTVSDSYAAASRDLGTALDQLAKLGRSLEAGKEDIDRLPGNVALATQRLKDDRGRLKEGIQGLLDLGRSFNARIQERHAPRLAALLKRTNALLASAVRGKEDLKTLATEVLTFLRSPRVTYEGQVLLYFWVKGFLPSSGAQNAQTPPAKNAGPNAGPSAQPRPSNILPDLDHLVGPR</sequence>
<name>A0A939P8W5_9ACTN</name>
<dbReference type="GO" id="GO:0005576">
    <property type="term" value="C:extracellular region"/>
    <property type="evidence" value="ECO:0007669"/>
    <property type="project" value="TreeGrafter"/>
</dbReference>
<evidence type="ECO:0000256" key="2">
    <source>
        <dbReference type="SAM" id="SignalP"/>
    </source>
</evidence>
<feature type="signal peptide" evidence="2">
    <location>
        <begin position="1"/>
        <end position="21"/>
    </location>
</feature>
<dbReference type="Proteomes" id="UP000669179">
    <property type="component" value="Unassembled WGS sequence"/>
</dbReference>
<proteinExistence type="predicted"/>
<dbReference type="AlphaFoldDB" id="A0A939P8W5"/>
<comment type="caution">
    <text evidence="4">The sequence shown here is derived from an EMBL/GenBank/DDBJ whole genome shotgun (WGS) entry which is preliminary data.</text>
</comment>
<evidence type="ECO:0000313" key="5">
    <source>
        <dbReference type="Proteomes" id="UP000669179"/>
    </source>
</evidence>
<dbReference type="InterPro" id="IPR003399">
    <property type="entry name" value="Mce/MlaD"/>
</dbReference>
<dbReference type="Pfam" id="PF02470">
    <property type="entry name" value="MlaD"/>
    <property type="match status" value="1"/>
</dbReference>
<accession>A0A939P8W5</accession>
<dbReference type="InterPro" id="IPR005693">
    <property type="entry name" value="Mce"/>
</dbReference>
<feature type="domain" description="Mce/MlaD" evidence="3">
    <location>
        <begin position="36"/>
        <end position="108"/>
    </location>
</feature>
<dbReference type="PANTHER" id="PTHR33371">
    <property type="entry name" value="INTERMEMBRANE PHOSPHOLIPID TRANSPORT SYSTEM BINDING PROTEIN MLAD-RELATED"/>
    <property type="match status" value="1"/>
</dbReference>
<keyword evidence="5" id="KW-1185">Reference proteome</keyword>
<dbReference type="PANTHER" id="PTHR33371:SF15">
    <property type="entry name" value="LIPOPROTEIN LPRN"/>
    <property type="match status" value="1"/>
</dbReference>
<feature type="compositionally biased region" description="Low complexity" evidence="1">
    <location>
        <begin position="326"/>
        <end position="339"/>
    </location>
</feature>
<gene>
    <name evidence="4" type="ORF">J4573_10855</name>
</gene>
<dbReference type="PROSITE" id="PS51257">
    <property type="entry name" value="PROKAR_LIPOPROTEIN"/>
    <property type="match status" value="1"/>
</dbReference>
<protein>
    <submittedName>
        <fullName evidence="4">MCE family protein</fullName>
    </submittedName>
</protein>
<feature type="region of interest" description="Disordered" evidence="1">
    <location>
        <begin position="320"/>
        <end position="357"/>
    </location>
</feature>
<organism evidence="4 5">
    <name type="scientific">Actinomadura barringtoniae</name>
    <dbReference type="NCBI Taxonomy" id="1427535"/>
    <lineage>
        <taxon>Bacteria</taxon>
        <taxon>Bacillati</taxon>
        <taxon>Actinomycetota</taxon>
        <taxon>Actinomycetes</taxon>
        <taxon>Streptosporangiales</taxon>
        <taxon>Thermomonosporaceae</taxon>
        <taxon>Actinomadura</taxon>
    </lineage>
</organism>
<feature type="chain" id="PRO_5038962891" evidence="2">
    <location>
        <begin position="22"/>
        <end position="357"/>
    </location>
</feature>
<dbReference type="EMBL" id="JAGEOJ010000004">
    <property type="protein sequence ID" value="MBO2447587.1"/>
    <property type="molecule type" value="Genomic_DNA"/>
</dbReference>